<protein>
    <submittedName>
        <fullName evidence="5">ATP-binding cassette domain-containing protein</fullName>
    </submittedName>
</protein>
<dbReference type="InterPro" id="IPR003593">
    <property type="entry name" value="AAA+_ATPase"/>
</dbReference>
<evidence type="ECO:0000256" key="3">
    <source>
        <dbReference type="ARBA" id="ARBA00022840"/>
    </source>
</evidence>
<dbReference type="EMBL" id="RQJP01000004">
    <property type="protein sequence ID" value="RRB12417.1"/>
    <property type="molecule type" value="Genomic_DNA"/>
</dbReference>
<comment type="caution">
    <text evidence="5">The sequence shown here is derived from an EMBL/GenBank/DDBJ whole genome shotgun (WGS) entry which is preliminary data.</text>
</comment>
<gene>
    <name evidence="5" type="ORF">EHT87_19655</name>
</gene>
<dbReference type="SUPFAM" id="SSF52540">
    <property type="entry name" value="P-loop containing nucleoside triphosphate hydrolases"/>
    <property type="match status" value="1"/>
</dbReference>
<name>A0A3P1CGM4_9BACT</name>
<dbReference type="PROSITE" id="PS50893">
    <property type="entry name" value="ABC_TRANSPORTER_2"/>
    <property type="match status" value="1"/>
</dbReference>
<dbReference type="AlphaFoldDB" id="A0A3P1CGM4"/>
<evidence type="ECO:0000256" key="1">
    <source>
        <dbReference type="ARBA" id="ARBA00022448"/>
    </source>
</evidence>
<organism evidence="5 6">
    <name type="scientific">Larkinella knui</name>
    <dbReference type="NCBI Taxonomy" id="2025310"/>
    <lineage>
        <taxon>Bacteria</taxon>
        <taxon>Pseudomonadati</taxon>
        <taxon>Bacteroidota</taxon>
        <taxon>Cytophagia</taxon>
        <taxon>Cytophagales</taxon>
        <taxon>Spirosomataceae</taxon>
        <taxon>Larkinella</taxon>
    </lineage>
</organism>
<evidence type="ECO:0000256" key="2">
    <source>
        <dbReference type="ARBA" id="ARBA00022741"/>
    </source>
</evidence>
<dbReference type="Proteomes" id="UP000274271">
    <property type="component" value="Unassembled WGS sequence"/>
</dbReference>
<dbReference type="InterPro" id="IPR027417">
    <property type="entry name" value="P-loop_NTPase"/>
</dbReference>
<dbReference type="Gene3D" id="3.40.50.300">
    <property type="entry name" value="P-loop containing nucleotide triphosphate hydrolases"/>
    <property type="match status" value="1"/>
</dbReference>
<dbReference type="PANTHER" id="PTHR42939">
    <property type="entry name" value="ABC TRANSPORTER ATP-BINDING PROTEIN ALBC-RELATED"/>
    <property type="match status" value="1"/>
</dbReference>
<proteinExistence type="predicted"/>
<dbReference type="Pfam" id="PF00005">
    <property type="entry name" value="ABC_tran"/>
    <property type="match status" value="1"/>
</dbReference>
<evidence type="ECO:0000313" key="6">
    <source>
        <dbReference type="Proteomes" id="UP000274271"/>
    </source>
</evidence>
<keyword evidence="3 5" id="KW-0067">ATP-binding</keyword>
<dbReference type="PROSITE" id="PS00211">
    <property type="entry name" value="ABC_TRANSPORTER_1"/>
    <property type="match status" value="1"/>
</dbReference>
<keyword evidence="2" id="KW-0547">Nucleotide-binding</keyword>
<dbReference type="OrthoDB" id="9801987at2"/>
<dbReference type="InterPro" id="IPR017871">
    <property type="entry name" value="ABC_transporter-like_CS"/>
</dbReference>
<reference evidence="5 6" key="1">
    <citation type="submission" date="2018-11" db="EMBL/GenBank/DDBJ databases">
        <authorList>
            <person name="Zhou Z."/>
            <person name="Wang G."/>
        </authorList>
    </citation>
    <scope>NUCLEOTIDE SEQUENCE [LARGE SCALE GENOMIC DNA]</scope>
    <source>
        <strain evidence="5 6">KCTC42998</strain>
    </source>
</reference>
<dbReference type="InterPro" id="IPR051782">
    <property type="entry name" value="ABC_Transporter_VariousFunc"/>
</dbReference>
<accession>A0A3P1CGM4</accession>
<dbReference type="SMART" id="SM00382">
    <property type="entry name" value="AAA"/>
    <property type="match status" value="1"/>
</dbReference>
<dbReference type="RefSeq" id="WP_124908370.1">
    <property type="nucleotide sequence ID" value="NZ_RQJP01000004.1"/>
</dbReference>
<dbReference type="InterPro" id="IPR003439">
    <property type="entry name" value="ABC_transporter-like_ATP-bd"/>
</dbReference>
<dbReference type="GO" id="GO:0005524">
    <property type="term" value="F:ATP binding"/>
    <property type="evidence" value="ECO:0007669"/>
    <property type="project" value="UniProtKB-KW"/>
</dbReference>
<feature type="domain" description="ABC transporter" evidence="4">
    <location>
        <begin position="8"/>
        <end position="221"/>
    </location>
</feature>
<dbReference type="PANTHER" id="PTHR42939:SF1">
    <property type="entry name" value="ABC TRANSPORTER ATP-BINDING PROTEIN ALBC-RELATED"/>
    <property type="match status" value="1"/>
</dbReference>
<evidence type="ECO:0000259" key="4">
    <source>
        <dbReference type="PROSITE" id="PS50893"/>
    </source>
</evidence>
<keyword evidence="1" id="KW-0813">Transport</keyword>
<dbReference type="GO" id="GO:0016887">
    <property type="term" value="F:ATP hydrolysis activity"/>
    <property type="evidence" value="ECO:0007669"/>
    <property type="project" value="InterPro"/>
</dbReference>
<sequence length="224" mass="25410">MNRPTTTLEADSIWLQFGGRKILQSVYVKLETGQITGLLGRNGSGKSCLLKSIMGLMPTETQSVRVDGHYVEKPYQQPGLIRYLPQHPFVPPSMTIRAAFDWYGVKMDEIATEYPKIDDLKNQRIGQLSGGEKRLAEILLILKSDTAFVLLDEPFSHLMPVQIEQLQQTIRQESRRKGILLSDHLYRSVLDLSDSVYFLNTGGRTIRLNAPEQELKDRGYLSSE</sequence>
<keyword evidence="6" id="KW-1185">Reference proteome</keyword>
<evidence type="ECO:0000313" key="5">
    <source>
        <dbReference type="EMBL" id="RRB12417.1"/>
    </source>
</evidence>